<protein>
    <submittedName>
        <fullName evidence="5">Helix-turn-helix domain-containing protein</fullName>
    </submittedName>
</protein>
<sequence>MKKIPVRTINEPELFESFSIRDIGGMLSEKGMFQELHRHSFFFVLALEEGSGEHAIDFTSYPVNDHSVFFLRPGQVHQLMLEKGSAGYLLIFNADFYSPFGGSTNEVLRKVSSRNHYQFQPDKFEKVHAVLSDIFLEYVEKQEKYMDVIKADLDIFFIELLRYGQSHGGTAIGGSIYAQERLEVLLELIETHITSCKQVKRYADMLHLTTYQLNAITKETLGKNCSQLINEQIILEAKRNLLATTNQVNEIAGLLGYVDTSYFIRFFKKQTGFSPEVYRQNFK</sequence>
<comment type="caution">
    <text evidence="5">The sequence shown here is derived from an EMBL/GenBank/DDBJ whole genome shotgun (WGS) entry which is preliminary data.</text>
</comment>
<dbReference type="InterPro" id="IPR037923">
    <property type="entry name" value="HTH-like"/>
</dbReference>
<evidence type="ECO:0000256" key="3">
    <source>
        <dbReference type="ARBA" id="ARBA00023163"/>
    </source>
</evidence>
<evidence type="ECO:0000313" key="5">
    <source>
        <dbReference type="EMBL" id="MBL6445304.1"/>
    </source>
</evidence>
<reference evidence="5" key="1">
    <citation type="submission" date="2021-01" db="EMBL/GenBank/DDBJ databases">
        <title>Fulvivirga kasyanovii gen. nov., sp nov., a novel member of the phylum Bacteroidetes isolated from seawater in a mussel farm.</title>
        <authorList>
            <person name="Zhao L.-H."/>
            <person name="Wang Z.-J."/>
        </authorList>
    </citation>
    <scope>NUCLEOTIDE SEQUENCE</scope>
    <source>
        <strain evidence="5">29W222</strain>
    </source>
</reference>
<evidence type="ECO:0000256" key="2">
    <source>
        <dbReference type="ARBA" id="ARBA00023125"/>
    </source>
</evidence>
<dbReference type="InterPro" id="IPR018060">
    <property type="entry name" value="HTH_AraC"/>
</dbReference>
<name>A0A937FTC5_9BACT</name>
<dbReference type="PANTHER" id="PTHR43280">
    <property type="entry name" value="ARAC-FAMILY TRANSCRIPTIONAL REGULATOR"/>
    <property type="match status" value="1"/>
</dbReference>
<dbReference type="PRINTS" id="PR00032">
    <property type="entry name" value="HTHARAC"/>
</dbReference>
<accession>A0A937FTC5</accession>
<organism evidence="5 6">
    <name type="scientific">Fulvivirga marina</name>
    <dbReference type="NCBI Taxonomy" id="2494733"/>
    <lineage>
        <taxon>Bacteria</taxon>
        <taxon>Pseudomonadati</taxon>
        <taxon>Bacteroidota</taxon>
        <taxon>Cytophagia</taxon>
        <taxon>Cytophagales</taxon>
        <taxon>Fulvivirgaceae</taxon>
        <taxon>Fulvivirga</taxon>
    </lineage>
</organism>
<dbReference type="RefSeq" id="WP_202854839.1">
    <property type="nucleotide sequence ID" value="NZ_JAEUGD010000004.1"/>
</dbReference>
<dbReference type="Proteomes" id="UP000614216">
    <property type="component" value="Unassembled WGS sequence"/>
</dbReference>
<evidence type="ECO:0000259" key="4">
    <source>
        <dbReference type="PROSITE" id="PS01124"/>
    </source>
</evidence>
<dbReference type="Gene3D" id="1.10.10.60">
    <property type="entry name" value="Homeodomain-like"/>
    <property type="match status" value="1"/>
</dbReference>
<dbReference type="PANTHER" id="PTHR43280:SF32">
    <property type="entry name" value="TRANSCRIPTIONAL REGULATORY PROTEIN"/>
    <property type="match status" value="1"/>
</dbReference>
<dbReference type="GO" id="GO:0043565">
    <property type="term" value="F:sequence-specific DNA binding"/>
    <property type="evidence" value="ECO:0007669"/>
    <property type="project" value="InterPro"/>
</dbReference>
<keyword evidence="1" id="KW-0805">Transcription regulation</keyword>
<dbReference type="InterPro" id="IPR020449">
    <property type="entry name" value="Tscrpt_reg_AraC-type_HTH"/>
</dbReference>
<dbReference type="SUPFAM" id="SSF51215">
    <property type="entry name" value="Regulatory protein AraC"/>
    <property type="match status" value="1"/>
</dbReference>
<keyword evidence="2" id="KW-0238">DNA-binding</keyword>
<dbReference type="Pfam" id="PF12833">
    <property type="entry name" value="HTH_18"/>
    <property type="match status" value="1"/>
</dbReference>
<gene>
    <name evidence="5" type="ORF">JMN32_03225</name>
</gene>
<evidence type="ECO:0000256" key="1">
    <source>
        <dbReference type="ARBA" id="ARBA00023015"/>
    </source>
</evidence>
<dbReference type="GO" id="GO:0003700">
    <property type="term" value="F:DNA-binding transcription factor activity"/>
    <property type="evidence" value="ECO:0007669"/>
    <property type="project" value="InterPro"/>
</dbReference>
<dbReference type="AlphaFoldDB" id="A0A937FTC5"/>
<keyword evidence="3" id="KW-0804">Transcription</keyword>
<dbReference type="PROSITE" id="PS01124">
    <property type="entry name" value="HTH_ARAC_FAMILY_2"/>
    <property type="match status" value="1"/>
</dbReference>
<dbReference type="Pfam" id="PF02311">
    <property type="entry name" value="AraC_binding"/>
    <property type="match status" value="1"/>
</dbReference>
<proteinExistence type="predicted"/>
<feature type="domain" description="HTH araC/xylS-type" evidence="4">
    <location>
        <begin position="183"/>
        <end position="281"/>
    </location>
</feature>
<evidence type="ECO:0000313" key="6">
    <source>
        <dbReference type="Proteomes" id="UP000614216"/>
    </source>
</evidence>
<dbReference type="InterPro" id="IPR009057">
    <property type="entry name" value="Homeodomain-like_sf"/>
</dbReference>
<dbReference type="EMBL" id="JAEUGD010000004">
    <property type="protein sequence ID" value="MBL6445304.1"/>
    <property type="molecule type" value="Genomic_DNA"/>
</dbReference>
<dbReference type="SMART" id="SM00342">
    <property type="entry name" value="HTH_ARAC"/>
    <property type="match status" value="1"/>
</dbReference>
<dbReference type="InterPro" id="IPR003313">
    <property type="entry name" value="AraC-bd"/>
</dbReference>
<keyword evidence="6" id="KW-1185">Reference proteome</keyword>
<dbReference type="SUPFAM" id="SSF46689">
    <property type="entry name" value="Homeodomain-like"/>
    <property type="match status" value="1"/>
</dbReference>